<dbReference type="InterPro" id="IPR028098">
    <property type="entry name" value="Glyco_trans_4-like_N"/>
</dbReference>
<evidence type="ECO:0000313" key="4">
    <source>
        <dbReference type="Proteomes" id="UP000186074"/>
    </source>
</evidence>
<dbReference type="AlphaFoldDB" id="A0A1P8KR09"/>
<reference evidence="3 4" key="1">
    <citation type="submission" date="2017-01" db="EMBL/GenBank/DDBJ databases">
        <title>Genome sequencing of Arcobacter sp. LPB0137.</title>
        <authorList>
            <person name="Lee G.-W."/>
            <person name="Yi H."/>
        </authorList>
    </citation>
    <scope>NUCLEOTIDE SEQUENCE [LARGE SCALE GENOMIC DNA]</scope>
    <source>
        <strain evidence="3 4">LPB0137</strain>
    </source>
</reference>
<evidence type="ECO:0000259" key="2">
    <source>
        <dbReference type="Pfam" id="PF13439"/>
    </source>
</evidence>
<evidence type="ECO:0000313" key="3">
    <source>
        <dbReference type="EMBL" id="APW66996.1"/>
    </source>
</evidence>
<dbReference type="EMBL" id="CP019070">
    <property type="protein sequence ID" value="APW66996.1"/>
    <property type="molecule type" value="Genomic_DNA"/>
</dbReference>
<dbReference type="KEGG" id="alp:LPB137_09900"/>
<dbReference type="Pfam" id="PF13439">
    <property type="entry name" value="Glyco_transf_4"/>
    <property type="match status" value="1"/>
</dbReference>
<gene>
    <name evidence="3" type="ORF">LPB137_09900</name>
</gene>
<dbReference type="Proteomes" id="UP000186074">
    <property type="component" value="Chromosome"/>
</dbReference>
<dbReference type="OrthoDB" id="5147801at2"/>
<accession>A0A1P8KR09</accession>
<name>A0A1P8KR09_9BACT</name>
<keyword evidence="4" id="KW-1185">Reference proteome</keyword>
<dbReference type="SUPFAM" id="SSF53756">
    <property type="entry name" value="UDP-Glycosyltransferase/glycogen phosphorylase"/>
    <property type="match status" value="1"/>
</dbReference>
<sequence>MKIVQLLPELNEGGVERGVVELNREYSKLGIKSIVISNGGKLSNQIDLDGGTHITLDICSKNIFTSISRVIKLKKILKELNPDILHVRSRVPAWLVFFANKSLNIKVVSTVHGFNSVSFYSKIMTKADAVICVSNSIKDYIQKKYNTNSKIITVIPRGIDLELFNIGNINNKFVENFRDRYSLENKFIVTTVGRITQLKDYETFIKAIFIIKKENYNIKALIVGGVRSNKQDYLSSLEKLIKEYNLEENIIFTGSQDKIAEIYSLSDVVISSSKKPESFGRAVAESIALNTPVIATNHGGVKDIIIENENGFFFEVGDEKELSEKIIKSKSLSFDGYNYISSNFSLNNMLDKNLKVYKRVLGE</sequence>
<organism evidence="3 4">
    <name type="scientific">Poseidonibacter parvus</name>
    <dbReference type="NCBI Taxonomy" id="1850254"/>
    <lineage>
        <taxon>Bacteria</taxon>
        <taxon>Pseudomonadati</taxon>
        <taxon>Campylobacterota</taxon>
        <taxon>Epsilonproteobacteria</taxon>
        <taxon>Campylobacterales</taxon>
        <taxon>Arcobacteraceae</taxon>
        <taxon>Poseidonibacter</taxon>
    </lineage>
</organism>
<dbReference type="Pfam" id="PF00534">
    <property type="entry name" value="Glycos_transf_1"/>
    <property type="match status" value="1"/>
</dbReference>
<dbReference type="RefSeq" id="WP_076089335.1">
    <property type="nucleotide sequence ID" value="NZ_CP019070.1"/>
</dbReference>
<feature type="domain" description="Glycosyl transferase family 1" evidence="1">
    <location>
        <begin position="177"/>
        <end position="328"/>
    </location>
</feature>
<dbReference type="InterPro" id="IPR001296">
    <property type="entry name" value="Glyco_trans_1"/>
</dbReference>
<dbReference type="STRING" id="1850254.LPB137_09900"/>
<dbReference type="PANTHER" id="PTHR12526">
    <property type="entry name" value="GLYCOSYLTRANSFERASE"/>
    <property type="match status" value="1"/>
</dbReference>
<protein>
    <submittedName>
        <fullName evidence="3">Glycosyl transferase</fullName>
    </submittedName>
</protein>
<evidence type="ECO:0000259" key="1">
    <source>
        <dbReference type="Pfam" id="PF00534"/>
    </source>
</evidence>
<dbReference type="CDD" id="cd03801">
    <property type="entry name" value="GT4_PimA-like"/>
    <property type="match status" value="1"/>
</dbReference>
<dbReference type="Gene3D" id="3.40.50.2000">
    <property type="entry name" value="Glycogen Phosphorylase B"/>
    <property type="match status" value="2"/>
</dbReference>
<feature type="domain" description="Glycosyltransferase subfamily 4-like N-terminal" evidence="2">
    <location>
        <begin position="13"/>
        <end position="162"/>
    </location>
</feature>
<dbReference type="GO" id="GO:0016757">
    <property type="term" value="F:glycosyltransferase activity"/>
    <property type="evidence" value="ECO:0007669"/>
    <property type="project" value="InterPro"/>
</dbReference>
<proteinExistence type="predicted"/>
<keyword evidence="3" id="KW-0808">Transferase</keyword>